<dbReference type="InterPro" id="IPR013783">
    <property type="entry name" value="Ig-like_fold"/>
</dbReference>
<dbReference type="AlphaFoldDB" id="A0AAJ6BFY6"/>
<dbReference type="Gene3D" id="2.60.40.10">
    <property type="entry name" value="Immunoglobulins"/>
    <property type="match status" value="1"/>
</dbReference>
<dbReference type="SUPFAM" id="SSF63829">
    <property type="entry name" value="Calcium-dependent phosphotriesterase"/>
    <property type="match status" value="1"/>
</dbReference>
<evidence type="ECO:0000313" key="3">
    <source>
        <dbReference type="EMBL" id="WEK34747.1"/>
    </source>
</evidence>
<gene>
    <name evidence="3" type="ORF">P0Y53_19855</name>
</gene>
<organism evidence="3 4">
    <name type="scientific">Candidatus Pseudobacter hemicellulosilyticus</name>
    <dbReference type="NCBI Taxonomy" id="3121375"/>
    <lineage>
        <taxon>Bacteria</taxon>
        <taxon>Pseudomonadati</taxon>
        <taxon>Bacteroidota</taxon>
        <taxon>Chitinophagia</taxon>
        <taxon>Chitinophagales</taxon>
        <taxon>Chitinophagaceae</taxon>
        <taxon>Pseudobacter</taxon>
    </lineage>
</organism>
<dbReference type="InterPro" id="IPR002909">
    <property type="entry name" value="IPT_dom"/>
</dbReference>
<dbReference type="InterPro" id="IPR011042">
    <property type="entry name" value="6-blade_b-propeller_TolB-like"/>
</dbReference>
<dbReference type="PANTHER" id="PTHR13833:SF71">
    <property type="entry name" value="NHL DOMAIN-CONTAINING PROTEIN"/>
    <property type="match status" value="1"/>
</dbReference>
<evidence type="ECO:0000259" key="2">
    <source>
        <dbReference type="Pfam" id="PF01833"/>
    </source>
</evidence>
<dbReference type="PROSITE" id="PS51257">
    <property type="entry name" value="PROKAR_LIPOPROTEIN"/>
    <property type="match status" value="1"/>
</dbReference>
<dbReference type="SUPFAM" id="SSF81296">
    <property type="entry name" value="E set domains"/>
    <property type="match status" value="1"/>
</dbReference>
<dbReference type="Pfam" id="PF01833">
    <property type="entry name" value="TIG"/>
    <property type="match status" value="1"/>
</dbReference>
<protein>
    <submittedName>
        <fullName evidence="3">IPT/TIG domain-containing protein</fullName>
    </submittedName>
</protein>
<feature type="domain" description="IPT/TIG" evidence="2">
    <location>
        <begin position="44"/>
        <end position="115"/>
    </location>
</feature>
<feature type="signal peptide" evidence="1">
    <location>
        <begin position="1"/>
        <end position="27"/>
    </location>
</feature>
<dbReference type="Gene3D" id="2.120.10.30">
    <property type="entry name" value="TolB, C-terminal domain"/>
    <property type="match status" value="1"/>
</dbReference>
<evidence type="ECO:0000256" key="1">
    <source>
        <dbReference type="SAM" id="SignalP"/>
    </source>
</evidence>
<dbReference type="EMBL" id="CP119311">
    <property type="protein sequence ID" value="WEK34747.1"/>
    <property type="molecule type" value="Genomic_DNA"/>
</dbReference>
<dbReference type="InterPro" id="IPR014756">
    <property type="entry name" value="Ig_E-set"/>
</dbReference>
<sequence>MNTKLATPLRRGLSVASLVLFFFCACTRDSDQIGIPYDPAKPVTINRFLPDSGGVSTQLVIFGSNFGNDTSLVRVTVNDFRAPLIGMNDSAIYVLVPSKAGTGNVKVTVGAGTAAKEGVSPKEFIYIFRPSVSTLSGFTDKDGRTAIVDGSIDKAQYEEPYWLCYDEQKNIYVLEEGRALRMINADKTQVTTKWRTGNGLDRPRTLSFNPTYDTLFITNDQWDWAGLSTAVATKADNFTRWTSLVYSKTTNGGAAQPQTGDYFFNAYETGAIFEWDRQAKVSRELFRIGDVSWEFNIQFAPSGDFAYIVVKNQHYILKSRYNRETRKLETPVHFVGTRRTEGYRDGVGVDALFRQPHQGAFDDEDNFYVCDVFNHCIRKITPEGVVSTFAGRPGTYGYTDGALRDARFDRPMGIVYERETGSFIVADQKNRRIRIISTE</sequence>
<evidence type="ECO:0000313" key="4">
    <source>
        <dbReference type="Proteomes" id="UP001220610"/>
    </source>
</evidence>
<feature type="chain" id="PRO_5042565087" evidence="1">
    <location>
        <begin position="28"/>
        <end position="439"/>
    </location>
</feature>
<dbReference type="PANTHER" id="PTHR13833">
    <property type="match status" value="1"/>
</dbReference>
<dbReference type="CDD" id="cd00603">
    <property type="entry name" value="IPT_PCSR"/>
    <property type="match status" value="1"/>
</dbReference>
<name>A0AAJ6BFY6_9BACT</name>
<dbReference type="Proteomes" id="UP001220610">
    <property type="component" value="Chromosome"/>
</dbReference>
<keyword evidence="1" id="KW-0732">Signal</keyword>
<proteinExistence type="predicted"/>
<accession>A0AAJ6BFY6</accession>
<reference evidence="3" key="1">
    <citation type="submission" date="2023-03" db="EMBL/GenBank/DDBJ databases">
        <title>Andean soil-derived lignocellulolytic bacterial consortium as a source of novel taxa and putative plastic-active enzymes.</title>
        <authorList>
            <person name="Diaz-Garcia L."/>
            <person name="Chuvochina M."/>
            <person name="Feuerriegel G."/>
            <person name="Bunk B."/>
            <person name="Sproer C."/>
            <person name="Streit W.R."/>
            <person name="Rodriguez L.M."/>
            <person name="Overmann J."/>
            <person name="Jimenez D.J."/>
        </authorList>
    </citation>
    <scope>NUCLEOTIDE SEQUENCE</scope>
    <source>
        <strain evidence="3">MAG 7</strain>
    </source>
</reference>